<comment type="caution">
    <text evidence="3">The sequence shown here is derived from an EMBL/GenBank/DDBJ whole genome shotgun (WGS) entry which is preliminary data.</text>
</comment>
<dbReference type="EMBL" id="RWJN01000525">
    <property type="protein sequence ID" value="TCD60933.1"/>
    <property type="molecule type" value="Genomic_DNA"/>
</dbReference>
<feature type="chain" id="PRO_5020364964" description="Glycoside hydrolase family 71 protein" evidence="2">
    <location>
        <begin position="26"/>
        <end position="513"/>
    </location>
</feature>
<protein>
    <recommendedName>
        <fullName evidence="5">Glycoside hydrolase family 71 protein</fullName>
    </recommendedName>
</protein>
<keyword evidence="2" id="KW-0732">Signal</keyword>
<sequence>MVFIRAPGLRKAALVPLLLACLTSALPQNSIVNELVDAFSKIFELPAATPSPTSTSNSTAGNATQVGAASVDPSQPTPTVNCTDTNTTQAAIATATPAQAVAVTPGNMVFAHHIVGNTYNYTLASWTTDIMLAAAKGVDAFALNVGADSWEPGQVANAYQAARSLNTPFKLFLSFDMSTIPCTTAANSALLRSYVTNYTSHPNQLKYNNASFVSTFAGEGCKFGASTVNQGWINTLKTNLTPTYFVPSFFVDPATFSSQYSVQDGAFNWNSGWPMGNYDINFSSDQLYINNLASKTYMGAVSPWFFTHYGPQSYNKNFIYRGDNWLFAERWEALIANRTKVQFAEVISWNDYGESHYIGPVQGVQPMSQSWVNGFDHQGWLDLMQYYITAYKTGAYPAVARDRTFLWGRLYPVNATSPDPVAKPTNYLWTQDFVWGVVLLSSPATVQLNCGAQATRAMLPAGLSKISLYLTAACTVNTTITRGANTTTFAPSNYKFSLNPPSYNFNALVVASP</sequence>
<dbReference type="Gene3D" id="3.20.20.80">
    <property type="entry name" value="Glycosidases"/>
    <property type="match status" value="1"/>
</dbReference>
<name>A0A4R0R4H5_9APHY</name>
<evidence type="ECO:0000313" key="3">
    <source>
        <dbReference type="EMBL" id="TCD60933.1"/>
    </source>
</evidence>
<keyword evidence="4" id="KW-1185">Reference proteome</keyword>
<feature type="signal peptide" evidence="2">
    <location>
        <begin position="1"/>
        <end position="25"/>
    </location>
</feature>
<feature type="region of interest" description="Disordered" evidence="1">
    <location>
        <begin position="50"/>
        <end position="78"/>
    </location>
</feature>
<dbReference type="InterPro" id="IPR005197">
    <property type="entry name" value="Glyco_hydro_71"/>
</dbReference>
<dbReference type="STRING" id="92696.A0A4R0R4H5"/>
<reference evidence="3 4" key="1">
    <citation type="submission" date="2018-11" db="EMBL/GenBank/DDBJ databases">
        <title>Genome assembly of Steccherinum ochraceum LE-BIN_3174, the white-rot fungus of the Steccherinaceae family (The Residual Polyporoid clade, Polyporales, Basidiomycota).</title>
        <authorList>
            <person name="Fedorova T.V."/>
            <person name="Glazunova O.A."/>
            <person name="Landesman E.O."/>
            <person name="Moiseenko K.V."/>
            <person name="Psurtseva N.V."/>
            <person name="Savinova O.S."/>
            <person name="Shakhova N.V."/>
            <person name="Tyazhelova T.V."/>
            <person name="Vasina D.V."/>
        </authorList>
    </citation>
    <scope>NUCLEOTIDE SEQUENCE [LARGE SCALE GENOMIC DNA]</scope>
    <source>
        <strain evidence="3 4">LE-BIN_3174</strain>
    </source>
</reference>
<gene>
    <name evidence="3" type="ORF">EIP91_009286</name>
</gene>
<dbReference type="OrthoDB" id="3257981at2759"/>
<evidence type="ECO:0008006" key="5">
    <source>
        <dbReference type="Google" id="ProtNLM"/>
    </source>
</evidence>
<dbReference type="GO" id="GO:0051118">
    <property type="term" value="F:glucan endo-1,3-alpha-glucosidase activity"/>
    <property type="evidence" value="ECO:0007669"/>
    <property type="project" value="InterPro"/>
</dbReference>
<dbReference type="Pfam" id="PF03659">
    <property type="entry name" value="Glyco_hydro_71"/>
    <property type="match status" value="1"/>
</dbReference>
<evidence type="ECO:0000256" key="2">
    <source>
        <dbReference type="SAM" id="SignalP"/>
    </source>
</evidence>
<organism evidence="3 4">
    <name type="scientific">Steccherinum ochraceum</name>
    <dbReference type="NCBI Taxonomy" id="92696"/>
    <lineage>
        <taxon>Eukaryota</taxon>
        <taxon>Fungi</taxon>
        <taxon>Dikarya</taxon>
        <taxon>Basidiomycota</taxon>
        <taxon>Agaricomycotina</taxon>
        <taxon>Agaricomycetes</taxon>
        <taxon>Polyporales</taxon>
        <taxon>Steccherinaceae</taxon>
        <taxon>Steccherinum</taxon>
    </lineage>
</organism>
<evidence type="ECO:0000256" key="1">
    <source>
        <dbReference type="SAM" id="MobiDB-lite"/>
    </source>
</evidence>
<accession>A0A4R0R4H5</accession>
<dbReference type="AlphaFoldDB" id="A0A4R0R4H5"/>
<dbReference type="Proteomes" id="UP000292702">
    <property type="component" value="Unassembled WGS sequence"/>
</dbReference>
<proteinExistence type="predicted"/>
<dbReference type="CDD" id="cd11577">
    <property type="entry name" value="GH71"/>
    <property type="match status" value="1"/>
</dbReference>
<feature type="compositionally biased region" description="Low complexity" evidence="1">
    <location>
        <begin position="50"/>
        <end position="64"/>
    </location>
</feature>
<evidence type="ECO:0000313" key="4">
    <source>
        <dbReference type="Proteomes" id="UP000292702"/>
    </source>
</evidence>